<feature type="compositionally biased region" description="Basic and acidic residues" evidence="8">
    <location>
        <begin position="110"/>
        <end position="119"/>
    </location>
</feature>
<dbReference type="VEuPathDB" id="FungiDB:CTRG_05307"/>
<dbReference type="FunFam" id="4.10.240.10:FF:000076">
    <property type="entry name" value="Tac1p"/>
    <property type="match status" value="1"/>
</dbReference>
<keyword evidence="6" id="KW-0539">Nucleus</keyword>
<evidence type="ECO:0000256" key="4">
    <source>
        <dbReference type="ARBA" id="ARBA00023125"/>
    </source>
</evidence>
<keyword evidence="5" id="KW-0804">Transcription</keyword>
<evidence type="ECO:0000313" key="10">
    <source>
        <dbReference type="EMBL" id="QEO75706.1"/>
    </source>
</evidence>
<evidence type="ECO:0000256" key="2">
    <source>
        <dbReference type="ARBA" id="ARBA00022723"/>
    </source>
</evidence>
<dbReference type="VEuPathDB" id="FungiDB:CTMYA2_056730"/>
<dbReference type="InterPro" id="IPR007219">
    <property type="entry name" value="XnlR_reg_dom"/>
</dbReference>
<keyword evidence="7" id="KW-0175">Coiled coil</keyword>
<feature type="compositionally biased region" description="Low complexity" evidence="8">
    <location>
        <begin position="873"/>
        <end position="893"/>
    </location>
</feature>
<evidence type="ECO:0000256" key="3">
    <source>
        <dbReference type="ARBA" id="ARBA00023015"/>
    </source>
</evidence>
<dbReference type="Pfam" id="PF00172">
    <property type="entry name" value="Zn_clus"/>
    <property type="match status" value="1"/>
</dbReference>
<dbReference type="InterPro" id="IPR001138">
    <property type="entry name" value="Zn2Cys6_DnaBD"/>
</dbReference>
<feature type="region of interest" description="Disordered" evidence="8">
    <location>
        <begin position="831"/>
        <end position="855"/>
    </location>
</feature>
<evidence type="ECO:0000256" key="8">
    <source>
        <dbReference type="SAM" id="MobiDB-lite"/>
    </source>
</evidence>
<keyword evidence="3" id="KW-0805">Transcription regulation</keyword>
<evidence type="ECO:0000256" key="7">
    <source>
        <dbReference type="SAM" id="Coils"/>
    </source>
</evidence>
<feature type="domain" description="Zn(2)-C6 fungal-type" evidence="9">
    <location>
        <begin position="42"/>
        <end position="73"/>
    </location>
</feature>
<dbReference type="PANTHER" id="PTHR46910:SF37">
    <property type="entry name" value="ZN(II)2CYS6 TRANSCRIPTION FACTOR (EUROFUNG)"/>
    <property type="match status" value="1"/>
</dbReference>
<feature type="region of interest" description="Disordered" evidence="8">
    <location>
        <begin position="157"/>
        <end position="190"/>
    </location>
</feature>
<accession>A0A5C2D220</accession>
<feature type="compositionally biased region" description="Polar residues" evidence="8">
    <location>
        <begin position="839"/>
        <end position="855"/>
    </location>
</feature>
<feature type="coiled-coil region" evidence="7">
    <location>
        <begin position="576"/>
        <end position="603"/>
    </location>
</feature>
<evidence type="ECO:0000256" key="1">
    <source>
        <dbReference type="ARBA" id="ARBA00004123"/>
    </source>
</evidence>
<dbReference type="GO" id="GO:0000981">
    <property type="term" value="F:DNA-binding transcription factor activity, RNA polymerase II-specific"/>
    <property type="evidence" value="ECO:0007669"/>
    <property type="project" value="InterPro"/>
</dbReference>
<feature type="compositionally biased region" description="Polar residues" evidence="8">
    <location>
        <begin position="158"/>
        <end position="168"/>
    </location>
</feature>
<evidence type="ECO:0000259" key="9">
    <source>
        <dbReference type="PROSITE" id="PS50048"/>
    </source>
</evidence>
<dbReference type="InterPro" id="IPR050987">
    <property type="entry name" value="AtrR-like"/>
</dbReference>
<dbReference type="AlphaFoldDB" id="A0A5C2D220"/>
<reference evidence="10" key="1">
    <citation type="submission" date="2019-05" db="EMBL/GenBank/DDBJ databases">
        <title>Antifungal susceptibility testing, genotyping, mechanism of resistance, and clinical profile of infections caused by emerging non-Candida albicans species, Candida tropicalis; An Iranian retrospective multicenter candidemia study.</title>
        <authorList>
            <person name="Arastehfar A."/>
            <person name="Daneshnia F."/>
        </authorList>
    </citation>
    <scope>NUCLEOTIDE SEQUENCE</scope>
    <source>
        <strain evidence="10">262E</strain>
    </source>
</reference>
<dbReference type="SMART" id="SM00906">
    <property type="entry name" value="Fungal_trans"/>
    <property type="match status" value="1"/>
</dbReference>
<dbReference type="Gene3D" id="4.10.240.10">
    <property type="entry name" value="Zn(2)-C6 fungal-type DNA-binding domain"/>
    <property type="match status" value="1"/>
</dbReference>
<dbReference type="PROSITE" id="PS50048">
    <property type="entry name" value="ZN2_CY6_FUNGAL_2"/>
    <property type="match status" value="1"/>
</dbReference>
<dbReference type="Pfam" id="PF04082">
    <property type="entry name" value="Fungal_trans"/>
    <property type="match status" value="1"/>
</dbReference>
<evidence type="ECO:0000256" key="6">
    <source>
        <dbReference type="ARBA" id="ARBA00023242"/>
    </source>
</evidence>
<name>A0A5C2D220_CANTR</name>
<protein>
    <submittedName>
        <fullName evidence="10">TAC1</fullName>
    </submittedName>
</protein>
<proteinExistence type="predicted"/>
<dbReference type="EMBL" id="MK906077">
    <property type="protein sequence ID" value="QEO75706.1"/>
    <property type="molecule type" value="Genomic_DNA"/>
</dbReference>
<dbReference type="SUPFAM" id="SSF57701">
    <property type="entry name" value="Zn2/Cys6 DNA-binding domain"/>
    <property type="match status" value="1"/>
</dbReference>
<dbReference type="GO" id="GO:0003677">
    <property type="term" value="F:DNA binding"/>
    <property type="evidence" value="ECO:0007669"/>
    <property type="project" value="UniProtKB-KW"/>
</dbReference>
<organism evidence="10">
    <name type="scientific">Candida tropicalis</name>
    <name type="common">Yeast</name>
    <dbReference type="NCBI Taxonomy" id="5482"/>
    <lineage>
        <taxon>Eukaryota</taxon>
        <taxon>Fungi</taxon>
        <taxon>Dikarya</taxon>
        <taxon>Ascomycota</taxon>
        <taxon>Saccharomycotina</taxon>
        <taxon>Pichiomycetes</taxon>
        <taxon>Debaryomycetaceae</taxon>
        <taxon>Candida/Lodderomyces clade</taxon>
        <taxon>Candida</taxon>
    </lineage>
</organism>
<feature type="region of interest" description="Disordered" evidence="8">
    <location>
        <begin position="873"/>
        <end position="900"/>
    </location>
</feature>
<keyword evidence="4" id="KW-0238">DNA-binding</keyword>
<dbReference type="InterPro" id="IPR036864">
    <property type="entry name" value="Zn2-C6_fun-type_DNA-bd_sf"/>
</dbReference>
<dbReference type="PANTHER" id="PTHR46910">
    <property type="entry name" value="TRANSCRIPTION FACTOR PDR1"/>
    <property type="match status" value="1"/>
</dbReference>
<dbReference type="CDD" id="cd00067">
    <property type="entry name" value="GAL4"/>
    <property type="match status" value="1"/>
</dbReference>
<evidence type="ECO:0000256" key="5">
    <source>
        <dbReference type="ARBA" id="ARBA00023163"/>
    </source>
</evidence>
<dbReference type="GO" id="GO:0006351">
    <property type="term" value="P:DNA-templated transcription"/>
    <property type="evidence" value="ECO:0007669"/>
    <property type="project" value="InterPro"/>
</dbReference>
<dbReference type="GO" id="GO:0005634">
    <property type="term" value="C:nucleus"/>
    <property type="evidence" value="ECO:0007669"/>
    <property type="project" value="UniProtKB-SubCell"/>
</dbReference>
<comment type="subcellular location">
    <subcellularLocation>
        <location evidence="1">Nucleus</location>
    </subcellularLocation>
</comment>
<dbReference type="SMART" id="SM00066">
    <property type="entry name" value="GAL4"/>
    <property type="match status" value="1"/>
</dbReference>
<feature type="region of interest" description="Disordered" evidence="8">
    <location>
        <begin position="70"/>
        <end position="137"/>
    </location>
</feature>
<sequence>MSFEETTMGDSCSESYSENYSNQIELTGNDPNDTTRKRIRVACDTCQRKKIKCNGTFPCANCVQTKNESSCHYTERPMKKSKIVKDKKETSISNKKDDVISVTSSNGDNNELKPKDKPTTKSKSKSKSHSTGDIESRLSSIENSISRMMSVMEKLSGKLTSQSIGEQNITEDEEPEIRDHTTTPSDLQNPKKDFNDLVNLRNWDEFVGTHSIACIFSRDSLAWMERALGEYGVEYLTPIRNLPLVFFSEMKPYILKWVDPPVVDRHQKRRLMETPFPSDEKLVMGLVNLYYEETSIVNTIVEESWMRELFTSYFKNLKETDARKRRRYRLPELLSMTCVLLIALTCNTEDGLFNYDPKKFPNEYSPAGALLDGYSRKMLTELQEKLFDNAIYYYQRVSVVSEGIETIEALLLLIICIESNWLTSFLNSSPIAVAIRFAQDLGLHRAESYLNKPLKEQERRRRVWWFCYFFDIEFCFKSGKPPMINSSDVTTNSDEDLLQYFKLTAAEAPQSSALTSVFQSIVDDVLRSTTEQSSMSLGILRQIQYGGYINNPMYFHFSVLLLSKIRSNSYHELFVASAQKKSFNEISNTLEKLNQEMMQLAAHSAEAIKPRFHNDLRFQVSDTDNSISRKETILSFKLSFFCHLMIINRYPFMISTKDSLLDDRILQYRNLSLDSARTILLLVKSWDRSSATAIFFNWALYFPVAAFLVLSAAILNHPSLAESQRDLYLLIDIALSYFSCSNEWKHSDSFINKKTVIYTNKALSIELIIRLMLRIVIKVFETQTGISILDNNQILKDYLKEAETKFPEIFQNHQEFTSRMMQVVGASPFGSSGDEYTNKRTGASPRNASAYSAKSPSYNPSLSNIINNDVNGVTNGSSGSVTGSSNSPNNGVNLQHASTPNGGIPISNGYDFLNEYVGGDASSLPFGQFDNLPNFFFDNNLGV</sequence>
<keyword evidence="2" id="KW-0479">Metal-binding</keyword>
<dbReference type="GO" id="GO:0008270">
    <property type="term" value="F:zinc ion binding"/>
    <property type="evidence" value="ECO:0007669"/>
    <property type="project" value="InterPro"/>
</dbReference>
<feature type="compositionally biased region" description="Basic and acidic residues" evidence="8">
    <location>
        <begin position="73"/>
        <end position="99"/>
    </location>
</feature>
<dbReference type="CDD" id="cd12148">
    <property type="entry name" value="fungal_TF_MHR"/>
    <property type="match status" value="1"/>
</dbReference>